<name>A0A212I591_9ENTR</name>
<evidence type="ECO:0000313" key="1">
    <source>
        <dbReference type="EMBL" id="SBV61830.1"/>
    </source>
</evidence>
<sequence length="23" mass="2596">MMFPLALYGLPCSEASQLFVHKL</sequence>
<reference evidence="1" key="1">
    <citation type="submission" date="2016-04" db="EMBL/GenBank/DDBJ databases">
        <authorList>
            <person name="Evans L.H."/>
            <person name="Alamgir A."/>
            <person name="Owens N."/>
            <person name="Weber N.D."/>
            <person name="Virtaneva K."/>
            <person name="Barbian K."/>
            <person name="Babar A."/>
            <person name="Rosenke K."/>
        </authorList>
    </citation>
    <scope>NUCLEOTIDE SEQUENCE</scope>
    <source>
        <strain evidence="1">86-2</strain>
    </source>
</reference>
<proteinExistence type="predicted"/>
<accession>A0A212I591</accession>
<dbReference type="AlphaFoldDB" id="A0A212I591"/>
<gene>
    <name evidence="1" type="ORF">KL86CIT2_20042</name>
</gene>
<protein>
    <submittedName>
        <fullName evidence="1">Uncharacterized protein</fullName>
    </submittedName>
</protein>
<dbReference type="EMBL" id="FLUA01000016">
    <property type="protein sequence ID" value="SBV61830.1"/>
    <property type="molecule type" value="Genomic_DNA"/>
</dbReference>
<organism evidence="1">
    <name type="scientific">uncultured Citrobacter sp</name>
    <dbReference type="NCBI Taxonomy" id="200446"/>
    <lineage>
        <taxon>Bacteria</taxon>
        <taxon>Pseudomonadati</taxon>
        <taxon>Pseudomonadota</taxon>
        <taxon>Gammaproteobacteria</taxon>
        <taxon>Enterobacterales</taxon>
        <taxon>Enterobacteriaceae</taxon>
        <taxon>Citrobacter</taxon>
        <taxon>environmental samples</taxon>
    </lineage>
</organism>